<dbReference type="EMBL" id="JACGWJ010000030">
    <property type="protein sequence ID" value="KAL0301096.1"/>
    <property type="molecule type" value="Genomic_DNA"/>
</dbReference>
<dbReference type="AlphaFoldDB" id="A0AAW2K335"/>
<gene>
    <name evidence="5" type="ORF">Sradi_6386400</name>
</gene>
<dbReference type="PANTHER" id="PTHR10980">
    <property type="entry name" value="RHO GDP-DISSOCIATION INHIBITOR"/>
    <property type="match status" value="1"/>
</dbReference>
<comment type="subcellular location">
    <subcellularLocation>
        <location evidence="1">Cytoplasm</location>
    </subcellularLocation>
</comment>
<evidence type="ECO:0000256" key="2">
    <source>
        <dbReference type="ARBA" id="ARBA00009758"/>
    </source>
</evidence>
<evidence type="ECO:0000313" key="5">
    <source>
        <dbReference type="EMBL" id="KAL0301096.1"/>
    </source>
</evidence>
<evidence type="ECO:0000256" key="3">
    <source>
        <dbReference type="ARBA" id="ARBA00022490"/>
    </source>
</evidence>
<dbReference type="Pfam" id="PF02115">
    <property type="entry name" value="Rho_GDI"/>
    <property type="match status" value="1"/>
</dbReference>
<proteinExistence type="inferred from homology"/>
<dbReference type="PRINTS" id="PR00492">
    <property type="entry name" value="RHOGDI"/>
</dbReference>
<dbReference type="SUPFAM" id="SSF81296">
    <property type="entry name" value="E set domains"/>
    <property type="match status" value="1"/>
</dbReference>
<comment type="caution">
    <text evidence="5">The sequence shown here is derived from an EMBL/GenBank/DDBJ whole genome shotgun (WGS) entry which is preliminary data.</text>
</comment>
<accession>A0AAW2K335</accession>
<reference evidence="5" key="1">
    <citation type="submission" date="2020-06" db="EMBL/GenBank/DDBJ databases">
        <authorList>
            <person name="Li T."/>
            <person name="Hu X."/>
            <person name="Zhang T."/>
            <person name="Song X."/>
            <person name="Zhang H."/>
            <person name="Dai N."/>
            <person name="Sheng W."/>
            <person name="Hou X."/>
            <person name="Wei L."/>
        </authorList>
    </citation>
    <scope>NUCLEOTIDE SEQUENCE</scope>
    <source>
        <strain evidence="5">G02</strain>
        <tissue evidence="5">Leaf</tissue>
    </source>
</reference>
<organism evidence="5">
    <name type="scientific">Sesamum radiatum</name>
    <name type="common">Black benniseed</name>
    <dbReference type="NCBI Taxonomy" id="300843"/>
    <lineage>
        <taxon>Eukaryota</taxon>
        <taxon>Viridiplantae</taxon>
        <taxon>Streptophyta</taxon>
        <taxon>Embryophyta</taxon>
        <taxon>Tracheophyta</taxon>
        <taxon>Spermatophyta</taxon>
        <taxon>Magnoliopsida</taxon>
        <taxon>eudicotyledons</taxon>
        <taxon>Gunneridae</taxon>
        <taxon>Pentapetalae</taxon>
        <taxon>asterids</taxon>
        <taxon>lamiids</taxon>
        <taxon>Lamiales</taxon>
        <taxon>Pedaliaceae</taxon>
        <taxon>Sesamum</taxon>
    </lineage>
</organism>
<name>A0AAW2K335_SESRA</name>
<dbReference type="InterPro" id="IPR024792">
    <property type="entry name" value="RhoGDI_dom_sf"/>
</dbReference>
<protein>
    <submittedName>
        <fullName evidence="5">Rho GDP-dissociation inhibitor 1</fullName>
    </submittedName>
</protein>
<sequence>MESDGKKKEMDNSDSEANRGQDPDVASDSEGRISRQPSSYATEDDEELLAANIELGPKVSIKEHLEKDKDDESLRRWKEQLLGSVDATVVEENQEPDVKILSLTILSPERSDIVLPIPEGENPKGLWFTLKEGSRYRLRFTIKVSNDIVCGLKYINTVWKTGLKVDSTKEMLGTFSPQVEPYTHEMPEETTPSGMFARGSYSAKSKFVDDDNKCYLEINYTFDIQKDWPST</sequence>
<reference evidence="5" key="2">
    <citation type="journal article" date="2024" name="Plant">
        <title>Genomic evolution and insights into agronomic trait innovations of Sesamum species.</title>
        <authorList>
            <person name="Miao H."/>
            <person name="Wang L."/>
            <person name="Qu L."/>
            <person name="Liu H."/>
            <person name="Sun Y."/>
            <person name="Le M."/>
            <person name="Wang Q."/>
            <person name="Wei S."/>
            <person name="Zheng Y."/>
            <person name="Lin W."/>
            <person name="Duan Y."/>
            <person name="Cao H."/>
            <person name="Xiong S."/>
            <person name="Wang X."/>
            <person name="Wei L."/>
            <person name="Li C."/>
            <person name="Ma Q."/>
            <person name="Ju M."/>
            <person name="Zhao R."/>
            <person name="Li G."/>
            <person name="Mu C."/>
            <person name="Tian Q."/>
            <person name="Mei H."/>
            <person name="Zhang T."/>
            <person name="Gao T."/>
            <person name="Zhang H."/>
        </authorList>
    </citation>
    <scope>NUCLEOTIDE SEQUENCE</scope>
    <source>
        <strain evidence="5">G02</strain>
    </source>
</reference>
<keyword evidence="3" id="KW-0963">Cytoplasm</keyword>
<dbReference type="GO" id="GO:0005829">
    <property type="term" value="C:cytosol"/>
    <property type="evidence" value="ECO:0007669"/>
    <property type="project" value="TreeGrafter"/>
</dbReference>
<dbReference type="InterPro" id="IPR000406">
    <property type="entry name" value="Rho_GDI"/>
</dbReference>
<dbReference type="GO" id="GO:0005094">
    <property type="term" value="F:Rho GDP-dissociation inhibitor activity"/>
    <property type="evidence" value="ECO:0007669"/>
    <property type="project" value="InterPro"/>
</dbReference>
<evidence type="ECO:0000256" key="1">
    <source>
        <dbReference type="ARBA" id="ARBA00004496"/>
    </source>
</evidence>
<dbReference type="GO" id="GO:0016020">
    <property type="term" value="C:membrane"/>
    <property type="evidence" value="ECO:0007669"/>
    <property type="project" value="TreeGrafter"/>
</dbReference>
<dbReference type="FunFam" id="2.70.50.30:FF:000002">
    <property type="entry name" value="Rho GDP-dissociation inhibitor 1"/>
    <property type="match status" value="1"/>
</dbReference>
<feature type="region of interest" description="Disordered" evidence="4">
    <location>
        <begin position="1"/>
        <end position="47"/>
    </location>
</feature>
<dbReference type="InterPro" id="IPR014756">
    <property type="entry name" value="Ig_E-set"/>
</dbReference>
<dbReference type="Gene3D" id="2.70.50.30">
    <property type="entry name" value="Coagulation Factor XIII, subunit A, domain 1"/>
    <property type="match status" value="1"/>
</dbReference>
<dbReference type="GO" id="GO:0007266">
    <property type="term" value="P:Rho protein signal transduction"/>
    <property type="evidence" value="ECO:0007669"/>
    <property type="project" value="InterPro"/>
</dbReference>
<comment type="similarity">
    <text evidence="2">Belongs to the Rho GDI family.</text>
</comment>
<dbReference type="PANTHER" id="PTHR10980:SF60">
    <property type="entry name" value="RHO GDP-DISSOCIATION INHIBITOR 1"/>
    <property type="match status" value="1"/>
</dbReference>
<feature type="compositionally biased region" description="Basic and acidic residues" evidence="4">
    <location>
        <begin position="1"/>
        <end position="22"/>
    </location>
</feature>
<evidence type="ECO:0000256" key="4">
    <source>
        <dbReference type="SAM" id="MobiDB-lite"/>
    </source>
</evidence>